<feature type="compositionally biased region" description="Pro residues" evidence="1">
    <location>
        <begin position="14"/>
        <end position="26"/>
    </location>
</feature>
<dbReference type="AlphaFoldDB" id="A0A9W4U6X6"/>
<dbReference type="EMBL" id="CAOQHR010000002">
    <property type="protein sequence ID" value="CAI6320915.1"/>
    <property type="molecule type" value="Genomic_DNA"/>
</dbReference>
<evidence type="ECO:0000313" key="3">
    <source>
        <dbReference type="Proteomes" id="UP001152607"/>
    </source>
</evidence>
<comment type="caution">
    <text evidence="2">The sequence shown here is derived from an EMBL/GenBank/DDBJ whole genome shotgun (WGS) entry which is preliminary data.</text>
</comment>
<gene>
    <name evidence="2" type="ORF">PDIGIT_LOCUS3592</name>
</gene>
<accession>A0A9W4U6X6</accession>
<evidence type="ECO:0000256" key="1">
    <source>
        <dbReference type="SAM" id="MobiDB-lite"/>
    </source>
</evidence>
<reference evidence="2" key="1">
    <citation type="submission" date="2023-01" db="EMBL/GenBank/DDBJ databases">
        <authorList>
            <person name="Van Ghelder C."/>
            <person name="Rancurel C."/>
        </authorList>
    </citation>
    <scope>NUCLEOTIDE SEQUENCE</scope>
    <source>
        <strain evidence="2">CNCM I-4278</strain>
    </source>
</reference>
<dbReference type="Proteomes" id="UP001152607">
    <property type="component" value="Unassembled WGS sequence"/>
</dbReference>
<feature type="compositionally biased region" description="Polar residues" evidence="1">
    <location>
        <begin position="63"/>
        <end position="74"/>
    </location>
</feature>
<proteinExistence type="predicted"/>
<sequence length="108" mass="11800">MSHLLQRTQTQPAMPSPAPTATPRPPSIIQTPSPTPLHHPQILPIHQIARPIRHLGDHPRSPQGLQHQDQSTQDDAGITARRIDHPASTPAASCRISGEAETVRTCVW</sequence>
<evidence type="ECO:0000313" key="2">
    <source>
        <dbReference type="EMBL" id="CAI6320915.1"/>
    </source>
</evidence>
<name>A0A9W4U6X6_9PLEO</name>
<organism evidence="2 3">
    <name type="scientific">Periconia digitata</name>
    <dbReference type="NCBI Taxonomy" id="1303443"/>
    <lineage>
        <taxon>Eukaryota</taxon>
        <taxon>Fungi</taxon>
        <taxon>Dikarya</taxon>
        <taxon>Ascomycota</taxon>
        <taxon>Pezizomycotina</taxon>
        <taxon>Dothideomycetes</taxon>
        <taxon>Pleosporomycetidae</taxon>
        <taxon>Pleosporales</taxon>
        <taxon>Massarineae</taxon>
        <taxon>Periconiaceae</taxon>
        <taxon>Periconia</taxon>
    </lineage>
</organism>
<keyword evidence="3" id="KW-1185">Reference proteome</keyword>
<protein>
    <submittedName>
        <fullName evidence="2">Uncharacterized protein</fullName>
    </submittedName>
</protein>
<feature type="region of interest" description="Disordered" evidence="1">
    <location>
        <begin position="1"/>
        <end position="98"/>
    </location>
</feature>